<evidence type="ECO:0000259" key="11">
    <source>
        <dbReference type="Pfam" id="PF00593"/>
    </source>
</evidence>
<dbReference type="Pfam" id="PF00593">
    <property type="entry name" value="TonB_dep_Rec_b-barrel"/>
    <property type="match status" value="1"/>
</dbReference>
<dbReference type="InterPro" id="IPR037066">
    <property type="entry name" value="Plug_dom_sf"/>
</dbReference>
<evidence type="ECO:0000256" key="3">
    <source>
        <dbReference type="ARBA" id="ARBA00022452"/>
    </source>
</evidence>
<feature type="domain" description="TonB-dependent receptor-like beta-barrel" evidence="11">
    <location>
        <begin position="378"/>
        <end position="867"/>
    </location>
</feature>
<evidence type="ECO:0000256" key="4">
    <source>
        <dbReference type="ARBA" id="ARBA00022692"/>
    </source>
</evidence>
<feature type="signal peptide" evidence="10">
    <location>
        <begin position="1"/>
        <end position="20"/>
    </location>
</feature>
<comment type="subcellular location">
    <subcellularLocation>
        <location evidence="1 8">Cell outer membrane</location>
        <topology evidence="1 8">Multi-pass membrane protein</topology>
    </subcellularLocation>
</comment>
<organism evidence="13 14">
    <name type="scientific">Filimonas lacunae</name>
    <dbReference type="NCBI Taxonomy" id="477680"/>
    <lineage>
        <taxon>Bacteria</taxon>
        <taxon>Pseudomonadati</taxon>
        <taxon>Bacteroidota</taxon>
        <taxon>Chitinophagia</taxon>
        <taxon>Chitinophagales</taxon>
        <taxon>Chitinophagaceae</taxon>
        <taxon>Filimonas</taxon>
    </lineage>
</organism>
<dbReference type="InterPro" id="IPR023997">
    <property type="entry name" value="TonB-dep_OMP_SusC/RagA_CS"/>
</dbReference>
<dbReference type="InterPro" id="IPR008969">
    <property type="entry name" value="CarboxyPept-like_regulatory"/>
</dbReference>
<dbReference type="Pfam" id="PF13715">
    <property type="entry name" value="CarbopepD_reg_2"/>
    <property type="match status" value="1"/>
</dbReference>
<gene>
    <name evidence="13" type="ORF">SAMN05421788_103399</name>
</gene>
<dbReference type="InterPro" id="IPR012910">
    <property type="entry name" value="Plug_dom"/>
</dbReference>
<name>A0A1N7PDW3_9BACT</name>
<dbReference type="PROSITE" id="PS52016">
    <property type="entry name" value="TONB_DEPENDENT_REC_3"/>
    <property type="match status" value="1"/>
</dbReference>
<evidence type="ECO:0000256" key="1">
    <source>
        <dbReference type="ARBA" id="ARBA00004571"/>
    </source>
</evidence>
<evidence type="ECO:0000313" key="14">
    <source>
        <dbReference type="Proteomes" id="UP000186917"/>
    </source>
</evidence>
<feature type="chain" id="PRO_5013088697" evidence="10">
    <location>
        <begin position="21"/>
        <end position="1004"/>
    </location>
</feature>
<dbReference type="Gene3D" id="2.40.170.20">
    <property type="entry name" value="TonB-dependent receptor, beta-barrel domain"/>
    <property type="match status" value="1"/>
</dbReference>
<dbReference type="GO" id="GO:0009279">
    <property type="term" value="C:cell outer membrane"/>
    <property type="evidence" value="ECO:0007669"/>
    <property type="project" value="UniProtKB-SubCell"/>
</dbReference>
<evidence type="ECO:0000256" key="6">
    <source>
        <dbReference type="ARBA" id="ARBA00023136"/>
    </source>
</evidence>
<dbReference type="InterPro" id="IPR036942">
    <property type="entry name" value="Beta-barrel_TonB_sf"/>
</dbReference>
<dbReference type="RefSeq" id="WP_084206225.1">
    <property type="nucleotide sequence ID" value="NZ_AP017422.1"/>
</dbReference>
<dbReference type="NCBIfam" id="TIGR04057">
    <property type="entry name" value="SusC_RagA_signa"/>
    <property type="match status" value="1"/>
</dbReference>
<dbReference type="SUPFAM" id="SSF49464">
    <property type="entry name" value="Carboxypeptidase regulatory domain-like"/>
    <property type="match status" value="1"/>
</dbReference>
<dbReference type="Gene3D" id="2.60.40.1120">
    <property type="entry name" value="Carboxypeptidase-like, regulatory domain"/>
    <property type="match status" value="1"/>
</dbReference>
<keyword evidence="4 8" id="KW-0812">Transmembrane</keyword>
<dbReference type="EMBL" id="FTOR01000003">
    <property type="protein sequence ID" value="SIT08717.1"/>
    <property type="molecule type" value="Genomic_DNA"/>
</dbReference>
<evidence type="ECO:0000256" key="5">
    <source>
        <dbReference type="ARBA" id="ARBA00023077"/>
    </source>
</evidence>
<reference evidence="14" key="1">
    <citation type="submission" date="2017-01" db="EMBL/GenBank/DDBJ databases">
        <authorList>
            <person name="Varghese N."/>
            <person name="Submissions S."/>
        </authorList>
    </citation>
    <scope>NUCLEOTIDE SEQUENCE [LARGE SCALE GENOMIC DNA]</scope>
    <source>
        <strain evidence="14">DSM 21054</strain>
    </source>
</reference>
<keyword evidence="6 8" id="KW-0472">Membrane</keyword>
<evidence type="ECO:0000256" key="10">
    <source>
        <dbReference type="SAM" id="SignalP"/>
    </source>
</evidence>
<keyword evidence="5 9" id="KW-0798">TonB box</keyword>
<proteinExistence type="inferred from homology"/>
<dbReference type="InterPro" id="IPR023996">
    <property type="entry name" value="TonB-dep_OMP_SusC/RagA"/>
</dbReference>
<keyword evidence="14" id="KW-1185">Reference proteome</keyword>
<evidence type="ECO:0000256" key="7">
    <source>
        <dbReference type="ARBA" id="ARBA00023237"/>
    </source>
</evidence>
<dbReference type="STRING" id="477680.SAMN05421788_103399"/>
<dbReference type="Gene3D" id="2.170.130.10">
    <property type="entry name" value="TonB-dependent receptor, plug domain"/>
    <property type="match status" value="1"/>
</dbReference>
<dbReference type="OrthoDB" id="9768177at2"/>
<keyword evidence="3 8" id="KW-1134">Transmembrane beta strand</keyword>
<dbReference type="InterPro" id="IPR039426">
    <property type="entry name" value="TonB-dep_rcpt-like"/>
</dbReference>
<dbReference type="Proteomes" id="UP000186917">
    <property type="component" value="Unassembled WGS sequence"/>
</dbReference>
<dbReference type="NCBIfam" id="TIGR04056">
    <property type="entry name" value="OMP_RagA_SusC"/>
    <property type="match status" value="1"/>
</dbReference>
<dbReference type="Pfam" id="PF07715">
    <property type="entry name" value="Plug"/>
    <property type="match status" value="1"/>
</dbReference>
<dbReference type="AlphaFoldDB" id="A0A1N7PDW3"/>
<evidence type="ECO:0000256" key="8">
    <source>
        <dbReference type="PROSITE-ProRule" id="PRU01360"/>
    </source>
</evidence>
<evidence type="ECO:0000256" key="9">
    <source>
        <dbReference type="RuleBase" id="RU003357"/>
    </source>
</evidence>
<evidence type="ECO:0000259" key="12">
    <source>
        <dbReference type="Pfam" id="PF07715"/>
    </source>
</evidence>
<evidence type="ECO:0000256" key="2">
    <source>
        <dbReference type="ARBA" id="ARBA00022448"/>
    </source>
</evidence>
<keyword evidence="7 8" id="KW-0998">Cell outer membrane</keyword>
<dbReference type="InterPro" id="IPR000531">
    <property type="entry name" value="Beta-barrel_TonB"/>
</dbReference>
<protein>
    <submittedName>
        <fullName evidence="13">TonB-linked outer membrane protein, SusC/RagA family</fullName>
    </submittedName>
</protein>
<keyword evidence="10" id="KW-0732">Signal</keyword>
<dbReference type="SUPFAM" id="SSF56935">
    <property type="entry name" value="Porins"/>
    <property type="match status" value="1"/>
</dbReference>
<keyword evidence="2 8" id="KW-0813">Transport</keyword>
<evidence type="ECO:0000313" key="13">
    <source>
        <dbReference type="EMBL" id="SIT08717.1"/>
    </source>
</evidence>
<feature type="domain" description="TonB-dependent receptor plug" evidence="12">
    <location>
        <begin position="112"/>
        <end position="230"/>
    </location>
</feature>
<accession>A0A1N7PDW3</accession>
<comment type="similarity">
    <text evidence="8 9">Belongs to the TonB-dependent receptor family.</text>
</comment>
<sequence>MRKQLMVIAVLLCSTLQLLAQQKKVTGKITDAAGHPVENASVTIKGAQAGTLTKADGSFSINVPATATALVISAIGFEVQETILSDNMTIKLAASTSSLSEVVVTGYGTQKKAQLTGSVAKIGGERIENTPMPSVDQMLQGKVAGLQSTSSNGQPGANQQVRIRGIGSYTATSQPLYVVDGVQINSGDLSTNQSTSNVLSNINANDIESVSVLKDAAATSIYGSRGANGVIIITTKKGKTGKSQLRFDTEVGASKYANLPDAGKPLRAADWFALLKEGMVNKGTYTDAQITSTLKQYGYGNGVDIDWLGLTTQTGKQQQYNLSLSAGDAKTQIFMSGGYFQQEGANIGSGIRRISGNLKVNHNISDKVSVSTNWNVGNVYQNTPASGSGYYGNPWYVALTLRPTQNPYTADGSLNIAANDTGFATHYNPLYVLAHDKNWMRSTQIIGGGNLEYKVIKGLKFTSHMGIQSNNLEEFSYNNPYHGDGKSYGGYSSDVYNRYFLWDWYNQADYHLDIIKASKLTADFKVGYEAISSSRYKQTSTAKSYPFNMDLPYSVNAATAVSAGAYGSDYTFASMYGNAVFSYDSRYSLYLSMRRDGSSRFSDANKYGTFPAAGFTWNVSEEEFMKSVKPISLLKFRATYGKSGNAGIDNYASMKTFNYGYAYNGVAGGVFYNAGNPNLTWEKNSQLDFGIDAGFFKNRINITADYYNKVADDMLFDNPLSETVGFSKYSNNIGKMRNRGWEFAINATPIQKKDFQWDISFNIAHNKNTILELPNHAEMANANDGTKRFKEGMDINSYYLKAFAGVDPATGSALWYTDATRATTTTSYSSAGYQFVGKSASPKYFGGLNNTFTYKGFSLNFDFYYNYGNYVYDSYGTYFMGAAYPTRGKYAANLNRWQKAGDITNVPKYVYGETNTTSGERALYKGDYIRLKNVQLGYRMNSSTNKMLERMHLTSVNLYVRGSNFWTKIYDKSIPFDPEQGVNGTNLQGLLLSKTMTIGLNVGF</sequence>